<name>A0AAE3UAC8_9BACT</name>
<dbReference type="Proteomes" id="UP001241110">
    <property type="component" value="Unassembled WGS sequence"/>
</dbReference>
<gene>
    <name evidence="1" type="ORF">QNI16_19320</name>
</gene>
<dbReference type="RefSeq" id="WP_313981955.1">
    <property type="nucleotide sequence ID" value="NZ_JASJOS010000008.1"/>
</dbReference>
<proteinExistence type="predicted"/>
<organism evidence="1 2">
    <name type="scientific">Xanthocytophaga flava</name>
    <dbReference type="NCBI Taxonomy" id="3048013"/>
    <lineage>
        <taxon>Bacteria</taxon>
        <taxon>Pseudomonadati</taxon>
        <taxon>Bacteroidota</taxon>
        <taxon>Cytophagia</taxon>
        <taxon>Cytophagales</taxon>
        <taxon>Rhodocytophagaceae</taxon>
        <taxon>Xanthocytophaga</taxon>
    </lineage>
</organism>
<reference evidence="1" key="1">
    <citation type="submission" date="2023-05" db="EMBL/GenBank/DDBJ databases">
        <authorList>
            <person name="Zhang X."/>
        </authorList>
    </citation>
    <scope>NUCLEOTIDE SEQUENCE</scope>
    <source>
        <strain evidence="1">YF14B1</strain>
    </source>
</reference>
<evidence type="ECO:0000313" key="1">
    <source>
        <dbReference type="EMBL" id="MDJ1482659.1"/>
    </source>
</evidence>
<dbReference type="AlphaFoldDB" id="A0AAE3UAC8"/>
<protein>
    <submittedName>
        <fullName evidence="1">Uncharacterized protein</fullName>
    </submittedName>
</protein>
<sequence>MQLTEKENIIRLLLSGQEENIALGLQLAESLKIDLTDFAEDIDTDERKWG</sequence>
<comment type="caution">
    <text evidence="1">The sequence shown here is derived from an EMBL/GenBank/DDBJ whole genome shotgun (WGS) entry which is preliminary data.</text>
</comment>
<evidence type="ECO:0000313" key="2">
    <source>
        <dbReference type="Proteomes" id="UP001241110"/>
    </source>
</evidence>
<dbReference type="EMBL" id="JASJOS010000008">
    <property type="protein sequence ID" value="MDJ1482659.1"/>
    <property type="molecule type" value="Genomic_DNA"/>
</dbReference>
<accession>A0AAE3UAC8</accession>